<protein>
    <submittedName>
        <fullName evidence="3">Trypsin-like serine protease</fullName>
    </submittedName>
</protein>
<accession>A0ABX7NR72</accession>
<dbReference type="PANTHER" id="PTHR24260:SF132">
    <property type="entry name" value="PEPTIDASE S1 DOMAIN-CONTAINING PROTEIN"/>
    <property type="match status" value="1"/>
</dbReference>
<dbReference type="EMBL" id="CP071090">
    <property type="protein sequence ID" value="QSQ21371.1"/>
    <property type="molecule type" value="Genomic_DNA"/>
</dbReference>
<feature type="chain" id="PRO_5046759095" evidence="1">
    <location>
        <begin position="36"/>
        <end position="534"/>
    </location>
</feature>
<dbReference type="InterPro" id="IPR009003">
    <property type="entry name" value="Peptidase_S1_PA"/>
</dbReference>
<dbReference type="SUPFAM" id="SSF53300">
    <property type="entry name" value="vWA-like"/>
    <property type="match status" value="1"/>
</dbReference>
<dbReference type="PROSITE" id="PS50240">
    <property type="entry name" value="TRYPSIN_DOM"/>
    <property type="match status" value="1"/>
</dbReference>
<feature type="signal peptide" evidence="1">
    <location>
        <begin position="1"/>
        <end position="35"/>
    </location>
</feature>
<dbReference type="Proteomes" id="UP000662747">
    <property type="component" value="Chromosome"/>
</dbReference>
<dbReference type="InterPro" id="IPR036465">
    <property type="entry name" value="vWFA_dom_sf"/>
</dbReference>
<sequence>MRIAVGLMLALERLRAQASALALVATAALPGAAQATPTESARVGTVWVKVLVDVSFSMSTVTRDGRTRFEALEQEFQTLSRSFNETDSKSCPIKLELEAFRSYPEQLNADSVAACLPPASRTTKGTSSFFTKRQALKPIPPSGFPAGLRPEGPLTDTPLSTAFQVAADELAHLGRPSDAHILLLITDGVPSCRRRSPDCTSGWCEFAQEQLRDEFREQWTAGAGHQVCSATVSAQHLGALEHSVFPLPGLSPACTQYAGPSLQQAGDGSTDKEQLTLLLKGAACHACGQCADEVREPIRPPIPPCPPEPAFSEVVAVGVSGRSRCTGVLLTPSTVLTARHCVPATEVLAGESITRPEARRTIIRTVLPPDARLDAALLWLDRPIDTAIRPWKSEAAPIAQASGVHVGFGTLSPSGELGFGDKHVTLLSLVDAGCTAQQALHSGCNPAFEWALRGSPGYDTCSGDSGGGLYESIYDGRQCRDAHGRVQLVHDWRLRGITSRSLAGSMSACGAGGIYTRMDVLTPWLEQVLAQPNL</sequence>
<dbReference type="InterPro" id="IPR043504">
    <property type="entry name" value="Peptidase_S1_PA_chymotrypsin"/>
</dbReference>
<evidence type="ECO:0000313" key="4">
    <source>
        <dbReference type="Proteomes" id="UP000662747"/>
    </source>
</evidence>
<dbReference type="Gene3D" id="2.40.10.10">
    <property type="entry name" value="Trypsin-like serine proteases"/>
    <property type="match status" value="1"/>
</dbReference>
<proteinExistence type="predicted"/>
<name>A0ABX7NR72_9BACT</name>
<dbReference type="InterPro" id="IPR051333">
    <property type="entry name" value="CLIP_Serine_Protease"/>
</dbReference>
<feature type="domain" description="Peptidase S1" evidence="2">
    <location>
        <begin position="278"/>
        <end position="530"/>
    </location>
</feature>
<dbReference type="RefSeq" id="WP_206722949.1">
    <property type="nucleotide sequence ID" value="NZ_CP071090.1"/>
</dbReference>
<dbReference type="SMART" id="SM00020">
    <property type="entry name" value="Tryp_SPc"/>
    <property type="match status" value="1"/>
</dbReference>
<organism evidence="3 4">
    <name type="scientific">Pyxidicoccus parkwayensis</name>
    <dbReference type="NCBI Taxonomy" id="2813578"/>
    <lineage>
        <taxon>Bacteria</taxon>
        <taxon>Pseudomonadati</taxon>
        <taxon>Myxococcota</taxon>
        <taxon>Myxococcia</taxon>
        <taxon>Myxococcales</taxon>
        <taxon>Cystobacterineae</taxon>
        <taxon>Myxococcaceae</taxon>
        <taxon>Pyxidicoccus</taxon>
    </lineage>
</organism>
<dbReference type="Gene3D" id="3.40.50.410">
    <property type="entry name" value="von Willebrand factor, type A domain"/>
    <property type="match status" value="1"/>
</dbReference>
<dbReference type="Pfam" id="PF00089">
    <property type="entry name" value="Trypsin"/>
    <property type="match status" value="1"/>
</dbReference>
<evidence type="ECO:0000313" key="3">
    <source>
        <dbReference type="EMBL" id="QSQ21371.1"/>
    </source>
</evidence>
<dbReference type="InterPro" id="IPR001254">
    <property type="entry name" value="Trypsin_dom"/>
</dbReference>
<gene>
    <name evidence="3" type="ORF">JY651_40325</name>
</gene>
<dbReference type="SUPFAM" id="SSF50494">
    <property type="entry name" value="Trypsin-like serine proteases"/>
    <property type="match status" value="1"/>
</dbReference>
<reference evidence="3 4" key="1">
    <citation type="submission" date="2021-02" db="EMBL/GenBank/DDBJ databases">
        <title>De Novo genome assembly of isolated myxobacteria.</title>
        <authorList>
            <person name="Stevens D.C."/>
        </authorList>
    </citation>
    <scope>NUCLEOTIDE SEQUENCE [LARGE SCALE GENOMIC DNA]</scope>
    <source>
        <strain evidence="4">SCPEA02</strain>
    </source>
</reference>
<evidence type="ECO:0000259" key="2">
    <source>
        <dbReference type="PROSITE" id="PS50240"/>
    </source>
</evidence>
<dbReference type="PANTHER" id="PTHR24260">
    <property type="match status" value="1"/>
</dbReference>
<dbReference type="InterPro" id="IPR001314">
    <property type="entry name" value="Peptidase_S1A"/>
</dbReference>
<evidence type="ECO:0000256" key="1">
    <source>
        <dbReference type="SAM" id="SignalP"/>
    </source>
</evidence>
<keyword evidence="1" id="KW-0732">Signal</keyword>
<dbReference type="PRINTS" id="PR00722">
    <property type="entry name" value="CHYMOTRYPSIN"/>
</dbReference>
<keyword evidence="4" id="KW-1185">Reference proteome</keyword>